<reference evidence="3 4" key="1">
    <citation type="journal article" date="2014" name="Genome Biol.">
        <title>Transcriptome and methylome profiling reveals relics of genome dominance in the mesopolyploid Brassica oleracea.</title>
        <authorList>
            <person name="Parkin I.A."/>
            <person name="Koh C."/>
            <person name="Tang H."/>
            <person name="Robinson S.J."/>
            <person name="Kagale S."/>
            <person name="Clarke W.E."/>
            <person name="Town C.D."/>
            <person name="Nixon J."/>
            <person name="Krishnakumar V."/>
            <person name="Bidwell S.L."/>
            <person name="Denoeud F."/>
            <person name="Belcram H."/>
            <person name="Links M.G."/>
            <person name="Just J."/>
            <person name="Clarke C."/>
            <person name="Bender T."/>
            <person name="Huebert T."/>
            <person name="Mason A.S."/>
            <person name="Pires J.C."/>
            <person name="Barker G."/>
            <person name="Moore J."/>
            <person name="Walley P.G."/>
            <person name="Manoli S."/>
            <person name="Batley J."/>
            <person name="Edwards D."/>
            <person name="Nelson M.N."/>
            <person name="Wang X."/>
            <person name="Paterson A.H."/>
            <person name="King G."/>
            <person name="Bancroft I."/>
            <person name="Chalhoub B."/>
            <person name="Sharpe A.G."/>
        </authorList>
    </citation>
    <scope>NUCLEOTIDE SEQUENCE</scope>
    <source>
        <strain evidence="3 4">cv. TO1000</strain>
    </source>
</reference>
<organism evidence="3 4">
    <name type="scientific">Brassica oleracea var. oleracea</name>
    <dbReference type="NCBI Taxonomy" id="109376"/>
    <lineage>
        <taxon>Eukaryota</taxon>
        <taxon>Viridiplantae</taxon>
        <taxon>Streptophyta</taxon>
        <taxon>Embryophyta</taxon>
        <taxon>Tracheophyta</taxon>
        <taxon>Spermatophyta</taxon>
        <taxon>Magnoliopsida</taxon>
        <taxon>eudicotyledons</taxon>
        <taxon>Gunneridae</taxon>
        <taxon>Pentapetalae</taxon>
        <taxon>rosids</taxon>
        <taxon>malvids</taxon>
        <taxon>Brassicales</taxon>
        <taxon>Brassicaceae</taxon>
        <taxon>Brassiceae</taxon>
        <taxon>Brassica</taxon>
    </lineage>
</organism>
<proteinExistence type="predicted"/>
<dbReference type="InterPro" id="IPR004312">
    <property type="entry name" value="ATHILA_Orf1_C"/>
</dbReference>
<dbReference type="Proteomes" id="UP000032141">
    <property type="component" value="Chromosome C2"/>
</dbReference>
<dbReference type="Pfam" id="PF03078">
    <property type="entry name" value="ATHILA"/>
    <property type="match status" value="2"/>
</dbReference>
<name>A0A0D3AUG1_BRAOL</name>
<dbReference type="AlphaFoldDB" id="A0A0D3AUG1"/>
<protein>
    <recommendedName>
        <fullName evidence="2">Arabidopsis retrotransposon Orf1 C-terminal domain-containing protein</fullName>
    </recommendedName>
</protein>
<dbReference type="EnsemblPlants" id="Bo2g127650.1">
    <property type="protein sequence ID" value="Bo2g127650.1"/>
    <property type="gene ID" value="Bo2g127650"/>
</dbReference>
<feature type="compositionally biased region" description="Basic and acidic residues" evidence="1">
    <location>
        <begin position="21"/>
        <end position="33"/>
    </location>
</feature>
<evidence type="ECO:0000259" key="2">
    <source>
        <dbReference type="Pfam" id="PF03078"/>
    </source>
</evidence>
<evidence type="ECO:0000313" key="4">
    <source>
        <dbReference type="Proteomes" id="UP000032141"/>
    </source>
</evidence>
<sequence>MKRTKTSAKKNTQEAGSSQLEKQRPKKWDKSDTTHYNNMKKVAVPATQLACPETMTILGIQADIEGLFQNMGLGQLCNLKEPTYPELVRQFIASAYVTRPDDRHEEGFLAFVVQKVYYEVSFTDLCGLFGLSAGERTYGLYWTSELLNFWETIGTWVYRSSQAKESLIRSPVLRYATRLIGSLLYGTTTAASVTQWELCLLYQGVRHLLPAFGNSTFPPATAFNMGAVLAANLAGYKGKVTKSKSNACGFGAVITRILRHVGVDCKNQEVALDRSNNIAWNYLDVISLVSKEFIAGPHSRIDRDVITRILRHVGVDCKNQEVALDRSNNIAWNYLDVISLVSKEFIAGPHSRIDRDGPYVYVFQDRAKKTLYCHLPQIGLTSLLSEAAVEFLPPATALVDKPSFFTPKYQTKGKGVVDEEGEDEAAQAIPDDSQPHQLLPSDSSQYKLQELPPNATSRQQQHWRDQSIKTNNDMLHKIWAAISRIRPCRCQKDDVVHRDNSPSSSGSGSSGTHR</sequence>
<feature type="region of interest" description="Disordered" evidence="1">
    <location>
        <begin position="1"/>
        <end position="34"/>
    </location>
</feature>
<keyword evidence="4" id="KW-1185">Reference proteome</keyword>
<feature type="domain" description="Arabidopsis retrotransposon Orf1 C-terminal" evidence="2">
    <location>
        <begin position="21"/>
        <end position="271"/>
    </location>
</feature>
<evidence type="ECO:0000256" key="1">
    <source>
        <dbReference type="SAM" id="MobiDB-lite"/>
    </source>
</evidence>
<accession>A0A0D3AUG1</accession>
<feature type="domain" description="Arabidopsis retrotransposon Orf1 C-terminal" evidence="2">
    <location>
        <begin position="305"/>
        <end position="467"/>
    </location>
</feature>
<dbReference type="HOGENOM" id="CLU_046924_0_0_1"/>
<feature type="compositionally biased region" description="Low complexity" evidence="1">
    <location>
        <begin position="501"/>
        <end position="514"/>
    </location>
</feature>
<feature type="region of interest" description="Disordered" evidence="1">
    <location>
        <begin position="492"/>
        <end position="514"/>
    </location>
</feature>
<dbReference type="eggNOG" id="KOG0017">
    <property type="taxonomic scope" value="Eukaryota"/>
</dbReference>
<evidence type="ECO:0000313" key="3">
    <source>
        <dbReference type="EnsemblPlants" id="Bo2g127650.1"/>
    </source>
</evidence>
<feature type="compositionally biased region" description="Polar residues" evidence="1">
    <location>
        <begin position="9"/>
        <end position="20"/>
    </location>
</feature>
<reference evidence="3" key="2">
    <citation type="submission" date="2015-03" db="UniProtKB">
        <authorList>
            <consortium name="EnsemblPlants"/>
        </authorList>
    </citation>
    <scope>IDENTIFICATION</scope>
</reference>
<dbReference type="Gramene" id="Bo2g127650.1">
    <property type="protein sequence ID" value="Bo2g127650.1"/>
    <property type="gene ID" value="Bo2g127650"/>
</dbReference>